<dbReference type="GO" id="GO:0003677">
    <property type="term" value="F:DNA binding"/>
    <property type="evidence" value="ECO:0007669"/>
    <property type="project" value="UniProtKB-KW"/>
</dbReference>
<dbReference type="Gene3D" id="3.40.50.300">
    <property type="entry name" value="P-loop containing nucleotide triphosphate hydrolases"/>
    <property type="match status" value="1"/>
</dbReference>
<keyword evidence="3" id="KW-0804">Transcription</keyword>
<dbReference type="Pfam" id="PF25873">
    <property type="entry name" value="WHD_MalT"/>
    <property type="match status" value="1"/>
</dbReference>
<dbReference type="InterPro" id="IPR041664">
    <property type="entry name" value="AAA_16"/>
</dbReference>
<dbReference type="Gene3D" id="1.25.40.10">
    <property type="entry name" value="Tetratricopeptide repeat domain"/>
    <property type="match status" value="1"/>
</dbReference>
<organism evidence="5 6">
    <name type="scientific">Agromyces cerinus subsp. cerinus</name>
    <dbReference type="NCBI Taxonomy" id="232089"/>
    <lineage>
        <taxon>Bacteria</taxon>
        <taxon>Bacillati</taxon>
        <taxon>Actinomycetota</taxon>
        <taxon>Actinomycetes</taxon>
        <taxon>Micrococcales</taxon>
        <taxon>Microbacteriaceae</taxon>
        <taxon>Agromyces</taxon>
    </lineage>
</organism>
<dbReference type="CDD" id="cd06170">
    <property type="entry name" value="LuxR_C_like"/>
    <property type="match status" value="1"/>
</dbReference>
<keyword evidence="6" id="KW-1185">Reference proteome</keyword>
<dbReference type="SUPFAM" id="SSF48452">
    <property type="entry name" value="TPR-like"/>
    <property type="match status" value="1"/>
</dbReference>
<evidence type="ECO:0000259" key="4">
    <source>
        <dbReference type="PROSITE" id="PS50043"/>
    </source>
</evidence>
<accession>A0A1N6HJI0</accession>
<evidence type="ECO:0000256" key="3">
    <source>
        <dbReference type="ARBA" id="ARBA00023163"/>
    </source>
</evidence>
<dbReference type="InterPro" id="IPR011990">
    <property type="entry name" value="TPR-like_helical_dom_sf"/>
</dbReference>
<dbReference type="SMART" id="SM00421">
    <property type="entry name" value="HTH_LUXR"/>
    <property type="match status" value="1"/>
</dbReference>
<dbReference type="Pfam" id="PF00196">
    <property type="entry name" value="GerE"/>
    <property type="match status" value="1"/>
</dbReference>
<reference evidence="6" key="1">
    <citation type="submission" date="2016-11" db="EMBL/GenBank/DDBJ databases">
        <authorList>
            <person name="Varghese N."/>
            <person name="Submissions S."/>
        </authorList>
    </citation>
    <scope>NUCLEOTIDE SEQUENCE [LARGE SCALE GENOMIC DNA]</scope>
    <source>
        <strain evidence="6">DSM 8595</strain>
    </source>
</reference>
<evidence type="ECO:0000256" key="1">
    <source>
        <dbReference type="ARBA" id="ARBA00023015"/>
    </source>
</evidence>
<dbReference type="InterPro" id="IPR027417">
    <property type="entry name" value="P-loop_NTPase"/>
</dbReference>
<evidence type="ECO:0000256" key="2">
    <source>
        <dbReference type="ARBA" id="ARBA00023125"/>
    </source>
</evidence>
<keyword evidence="1" id="KW-0805">Transcription regulation</keyword>
<protein>
    <submittedName>
        <fullName evidence="5">LuxR family transcriptional regulator, maltose regulon positive regulatory protein</fullName>
    </submittedName>
</protein>
<dbReference type="STRING" id="232089.SAMN05443544_3232"/>
<dbReference type="EMBL" id="FSRJ01000004">
    <property type="protein sequence ID" value="SIO19805.1"/>
    <property type="molecule type" value="Genomic_DNA"/>
</dbReference>
<dbReference type="PANTHER" id="PTHR44688">
    <property type="entry name" value="DNA-BINDING TRANSCRIPTIONAL ACTIVATOR DEVR_DOSR"/>
    <property type="match status" value="1"/>
</dbReference>
<dbReference type="InterPro" id="IPR036388">
    <property type="entry name" value="WH-like_DNA-bd_sf"/>
</dbReference>
<evidence type="ECO:0000313" key="5">
    <source>
        <dbReference type="EMBL" id="SIO19805.1"/>
    </source>
</evidence>
<dbReference type="Gene3D" id="1.10.10.10">
    <property type="entry name" value="Winged helix-like DNA-binding domain superfamily/Winged helix DNA-binding domain"/>
    <property type="match status" value="1"/>
</dbReference>
<name>A0A1N6HJI0_9MICO</name>
<dbReference type="RefSeq" id="WP_074261338.1">
    <property type="nucleotide sequence ID" value="NZ_FSRJ01000004.1"/>
</dbReference>
<dbReference type="Proteomes" id="UP000184699">
    <property type="component" value="Unassembled WGS sequence"/>
</dbReference>
<dbReference type="InterPro" id="IPR000792">
    <property type="entry name" value="Tscrpt_reg_LuxR_C"/>
</dbReference>
<dbReference type="SUPFAM" id="SSF46894">
    <property type="entry name" value="C-terminal effector domain of the bipartite response regulators"/>
    <property type="match status" value="1"/>
</dbReference>
<dbReference type="InterPro" id="IPR016032">
    <property type="entry name" value="Sig_transdc_resp-reg_C-effctor"/>
</dbReference>
<keyword evidence="2" id="KW-0238">DNA-binding</keyword>
<feature type="domain" description="HTH luxR-type" evidence="4">
    <location>
        <begin position="681"/>
        <end position="746"/>
    </location>
</feature>
<dbReference type="SUPFAM" id="SSF52540">
    <property type="entry name" value="P-loop containing nucleoside triphosphate hydrolases"/>
    <property type="match status" value="1"/>
</dbReference>
<proteinExistence type="predicted"/>
<dbReference type="AlphaFoldDB" id="A0A1N6HJI0"/>
<dbReference type="InterPro" id="IPR059106">
    <property type="entry name" value="WHD_MalT"/>
</dbReference>
<gene>
    <name evidence="5" type="ORF">SAMN05443544_3232</name>
</gene>
<sequence>MRGDALSAETPEVELEQQLLDAKLSAPEPPARGYVSRAAQIEAARSSGRRFVGVTAPAGYGKSSLLAEWARRDSRPVAWVSLDRYDDDPAALLTLLAEAFARIEPGAARLPQRVTGHAAALLGRGAPLLATALRHAPHPFVLMLDDLQELRDPACHDVLSVVFAGIPAGSQLVAASRGEQQHLPRARADGDAFAITANDLALDEAGARAIFAGTQVPLSPEDAAELVERTEGWPVGVVLAAAIAEEVGEAPKTVSGDDRYVADYLYRESLVTLPEHQQRFLRRTAVLDAISAPLCDAVLETHDAQSMLQELDASNVFIVPLDRSRGWYRYHALYREFLLGELRRLEPEALPALQSRAASWFEQQGSPAMAIELLLDQPDERARTVRLIAATALPSYQAGQFATVQRWMTAIGDPAIEGYPPLAVLAGWVMALSGQATEAARWASVLERVTYEGRPDDGSASFESARAMLRSVMCPAGPAQALTDAEFACAAEPGWSPWRDQALLLLGEARLLIGDTEGAATALGESAAIASATGNAEGLILSTAELALLSMDDGRWDDATAHLTTALDAVDEQHMDDYATAVLAFTQSARLALHRGDLVAVRRELTRAMRARPACTDAIPYLAVRARLQLAKVHWAIADHSTAHHLLREIDDILLIRPDLGALVDQVDDFRRFVAASEQQGEQGGPPLTPAELRLLPYLQTHLTVREIGERLFVSRNTVSSELGSIYRKLGVSARSEAVDRATQLGLLGSGL</sequence>
<dbReference type="PROSITE" id="PS50043">
    <property type="entry name" value="HTH_LUXR_2"/>
    <property type="match status" value="1"/>
</dbReference>
<evidence type="ECO:0000313" key="6">
    <source>
        <dbReference type="Proteomes" id="UP000184699"/>
    </source>
</evidence>
<dbReference type="GO" id="GO:0006355">
    <property type="term" value="P:regulation of DNA-templated transcription"/>
    <property type="evidence" value="ECO:0007669"/>
    <property type="project" value="InterPro"/>
</dbReference>
<dbReference type="Pfam" id="PF13191">
    <property type="entry name" value="AAA_16"/>
    <property type="match status" value="1"/>
</dbReference>
<dbReference type="PANTHER" id="PTHR44688:SF16">
    <property type="entry name" value="DNA-BINDING TRANSCRIPTIONAL ACTIVATOR DEVR_DOSR"/>
    <property type="match status" value="1"/>
</dbReference>